<comment type="caution">
    <text evidence="1">The sequence shown here is derived from an EMBL/GenBank/DDBJ whole genome shotgun (WGS) entry which is preliminary data.</text>
</comment>
<proteinExistence type="predicted"/>
<dbReference type="RefSeq" id="WP_250861701.1">
    <property type="nucleotide sequence ID" value="NZ_JAGSOJ010000006.1"/>
</dbReference>
<name>A0A9J6P6R1_9CLOT</name>
<gene>
    <name evidence="1" type="ORF">KDK92_22720</name>
</gene>
<organism evidence="1 2">
    <name type="scientific">Oceanirhabdus seepicola</name>
    <dbReference type="NCBI Taxonomy" id="2828781"/>
    <lineage>
        <taxon>Bacteria</taxon>
        <taxon>Bacillati</taxon>
        <taxon>Bacillota</taxon>
        <taxon>Clostridia</taxon>
        <taxon>Eubacteriales</taxon>
        <taxon>Clostridiaceae</taxon>
        <taxon>Oceanirhabdus</taxon>
    </lineage>
</organism>
<keyword evidence="2" id="KW-1185">Reference proteome</keyword>
<reference evidence="1" key="2">
    <citation type="submission" date="2021-04" db="EMBL/GenBank/DDBJ databases">
        <authorList>
            <person name="Dong X."/>
        </authorList>
    </citation>
    <scope>NUCLEOTIDE SEQUENCE</scope>
    <source>
        <strain evidence="1">ZWT</strain>
    </source>
</reference>
<protein>
    <submittedName>
        <fullName evidence="1">Uncharacterized protein</fullName>
    </submittedName>
</protein>
<evidence type="ECO:0000313" key="1">
    <source>
        <dbReference type="EMBL" id="MCM1992538.1"/>
    </source>
</evidence>
<reference evidence="1" key="1">
    <citation type="journal article" date="2021" name="mSystems">
        <title>Bacteria and Archaea Synergistically Convert Glycine Betaine to Biogenic Methane in the Formosa Cold Seep of the South China Sea.</title>
        <authorList>
            <person name="Li L."/>
            <person name="Zhang W."/>
            <person name="Zhang S."/>
            <person name="Song L."/>
            <person name="Sun Q."/>
            <person name="Zhang H."/>
            <person name="Xiang H."/>
            <person name="Dong X."/>
        </authorList>
    </citation>
    <scope>NUCLEOTIDE SEQUENCE</scope>
    <source>
        <strain evidence="1">ZWT</strain>
    </source>
</reference>
<evidence type="ECO:0000313" key="2">
    <source>
        <dbReference type="Proteomes" id="UP001056429"/>
    </source>
</evidence>
<sequence>MKYELINILNDNENIELKKLADNIAQQLEKEGIEELQITINERLWQPTNCEEITFDFVLNKRHKMGLLYDDMILEDVKVLVDTLIHHMGN</sequence>
<dbReference type="AlphaFoldDB" id="A0A9J6P6R1"/>
<dbReference type="Proteomes" id="UP001056429">
    <property type="component" value="Unassembled WGS sequence"/>
</dbReference>
<accession>A0A9J6P6R1</accession>
<dbReference type="EMBL" id="JAGSOJ010000006">
    <property type="protein sequence ID" value="MCM1992538.1"/>
    <property type="molecule type" value="Genomic_DNA"/>
</dbReference>